<evidence type="ECO:0000313" key="11">
    <source>
        <dbReference type="Proteomes" id="UP000265515"/>
    </source>
</evidence>
<evidence type="ECO:0000256" key="6">
    <source>
        <dbReference type="ARBA" id="ARBA00023300"/>
    </source>
</evidence>
<keyword evidence="1 7" id="KW-0150">Chloroplast</keyword>
<keyword evidence="3 7" id="KW-0113">Calvin cycle</keyword>
<evidence type="ECO:0000256" key="4">
    <source>
        <dbReference type="ARBA" id="ARBA00022640"/>
    </source>
</evidence>
<dbReference type="OMA" id="HGNKMFE"/>
<keyword evidence="5 7" id="KW-0601">Photorespiration</keyword>
<dbReference type="Pfam" id="PF00101">
    <property type="entry name" value="RuBisCO_small"/>
    <property type="match status" value="1"/>
</dbReference>
<dbReference type="SMART" id="SM00961">
    <property type="entry name" value="RuBisCO_small"/>
    <property type="match status" value="1"/>
</dbReference>
<dbReference type="PANTHER" id="PTHR31262">
    <property type="entry name" value="RIBULOSE BISPHOSPHATE CARBOXYLASE SMALL CHAIN 1, CHLOROPLASTIC"/>
    <property type="match status" value="1"/>
</dbReference>
<reference evidence="10 11" key="1">
    <citation type="journal article" date="2018" name="Cell">
        <title>The Chara Genome: Secondary Complexity and Implications for Plant Terrestrialization.</title>
        <authorList>
            <person name="Nishiyama T."/>
            <person name="Sakayama H."/>
            <person name="Vries J.D."/>
            <person name="Buschmann H."/>
            <person name="Saint-Marcoux D."/>
            <person name="Ullrich K.K."/>
            <person name="Haas F.B."/>
            <person name="Vanderstraeten L."/>
            <person name="Becker D."/>
            <person name="Lang D."/>
            <person name="Vosolsobe S."/>
            <person name="Rombauts S."/>
            <person name="Wilhelmsson P.K.I."/>
            <person name="Janitza P."/>
            <person name="Kern R."/>
            <person name="Heyl A."/>
            <person name="Rumpler F."/>
            <person name="Villalobos L.I.A.C."/>
            <person name="Clay J.M."/>
            <person name="Skokan R."/>
            <person name="Toyoda A."/>
            <person name="Suzuki Y."/>
            <person name="Kagoshima H."/>
            <person name="Schijlen E."/>
            <person name="Tajeshwar N."/>
            <person name="Catarino B."/>
            <person name="Hetherington A.J."/>
            <person name="Saltykova A."/>
            <person name="Bonnot C."/>
            <person name="Breuninger H."/>
            <person name="Symeonidi A."/>
            <person name="Radhakrishnan G.V."/>
            <person name="Van Nieuwerburgh F."/>
            <person name="Deforce D."/>
            <person name="Chang C."/>
            <person name="Karol K.G."/>
            <person name="Hedrich R."/>
            <person name="Ulvskov P."/>
            <person name="Glockner G."/>
            <person name="Delwiche C.F."/>
            <person name="Petrasek J."/>
            <person name="Van de Peer Y."/>
            <person name="Friml J."/>
            <person name="Beilby M."/>
            <person name="Dolan L."/>
            <person name="Kohara Y."/>
            <person name="Sugano S."/>
            <person name="Fujiyama A."/>
            <person name="Delaux P.-M."/>
            <person name="Quint M."/>
            <person name="TheiBen G."/>
            <person name="Hagemann M."/>
            <person name="Harholt J."/>
            <person name="Dunand C."/>
            <person name="Zachgo S."/>
            <person name="Langdale J."/>
            <person name="Maumus F."/>
            <person name="Straeten D.V.D."/>
            <person name="Gould S.B."/>
            <person name="Rensing S.A."/>
        </authorList>
    </citation>
    <scope>NUCLEOTIDE SEQUENCE [LARGE SCALE GENOMIC DNA]</scope>
    <source>
        <strain evidence="10 11">S276</strain>
    </source>
</reference>
<comment type="subcellular location">
    <subcellularLocation>
        <location evidence="7">Plastid</location>
        <location evidence="7">Chloroplast</location>
    </subcellularLocation>
</comment>
<accession>A0A388JZQ4</accession>
<dbReference type="OrthoDB" id="2013936at2759"/>
<gene>
    <name evidence="7" type="primary">RBCS</name>
    <name evidence="10" type="ORF">CBR_g37370</name>
</gene>
<organism evidence="10 11">
    <name type="scientific">Chara braunii</name>
    <name type="common">Braun's stonewort</name>
    <dbReference type="NCBI Taxonomy" id="69332"/>
    <lineage>
        <taxon>Eukaryota</taxon>
        <taxon>Viridiplantae</taxon>
        <taxon>Streptophyta</taxon>
        <taxon>Charophyceae</taxon>
        <taxon>Charales</taxon>
        <taxon>Characeae</taxon>
        <taxon>Chara</taxon>
    </lineage>
</organism>
<dbReference type="HAMAP" id="MF_00859">
    <property type="entry name" value="RuBisCO_S_bact"/>
    <property type="match status" value="1"/>
</dbReference>
<evidence type="ECO:0000256" key="1">
    <source>
        <dbReference type="ARBA" id="ARBA00022528"/>
    </source>
</evidence>
<dbReference type="InterPro" id="IPR036385">
    <property type="entry name" value="RuBisCO_ssu_sf"/>
</dbReference>
<dbReference type="SUPFAM" id="SSF55239">
    <property type="entry name" value="RuBisCO, small subunit"/>
    <property type="match status" value="1"/>
</dbReference>
<dbReference type="GO" id="GO:0016984">
    <property type="term" value="F:ribulose-bisphosphate carboxylase activity"/>
    <property type="evidence" value="ECO:0007669"/>
    <property type="project" value="UniProtKB-UniRule"/>
</dbReference>
<comment type="miscellaneous">
    <text evidence="7">The basic functional RuBisCO is composed of a large chain homodimer in a 'head-to-tail' conformation. In form I RuBisCO this homodimer is arranged in a barrel-like tetramer with the small subunits forming a tetrameric 'cap' on each end of the 'barrel'.</text>
</comment>
<dbReference type="Gene3D" id="3.30.190.10">
    <property type="entry name" value="Ribulose bisphosphate carboxylase, small subunit"/>
    <property type="match status" value="1"/>
</dbReference>
<dbReference type="STRING" id="69332.A0A388JZQ4"/>
<dbReference type="PANTHER" id="PTHR31262:SF0">
    <property type="entry name" value="RIBULOSE BISPHOSPHATE CARBOXYLASE SMALL SUBUNIT, CHLOROPLASTIC 1"/>
    <property type="match status" value="1"/>
</dbReference>
<comment type="caution">
    <text evidence="10">The sequence shown here is derived from an EMBL/GenBank/DDBJ whole genome shotgun (WGS) entry which is preliminary data.</text>
</comment>
<feature type="domain" description="Ribulose bisphosphate carboxylase small subunit" evidence="9">
    <location>
        <begin position="80"/>
        <end position="188"/>
    </location>
</feature>
<dbReference type="InterPro" id="IPR024681">
    <property type="entry name" value="RuBisCO_ssu"/>
</dbReference>
<dbReference type="EMBL" id="BFEA01000037">
    <property type="protein sequence ID" value="GBG63284.1"/>
    <property type="molecule type" value="Genomic_DNA"/>
</dbReference>
<dbReference type="CDD" id="cd03527">
    <property type="entry name" value="RuBisCO_small"/>
    <property type="match status" value="1"/>
</dbReference>
<dbReference type="GO" id="GO:0009507">
    <property type="term" value="C:chloroplast"/>
    <property type="evidence" value="ECO:0007669"/>
    <property type="project" value="UniProtKB-SubCell"/>
</dbReference>
<comment type="subunit">
    <text evidence="7 8">Heterohexadecamer of 8 large and 8 small subunits.</text>
</comment>
<evidence type="ECO:0000256" key="7">
    <source>
        <dbReference type="HAMAP-Rule" id="MF_00860"/>
    </source>
</evidence>
<dbReference type="GO" id="GO:0019253">
    <property type="term" value="P:reductive pentose-phosphate cycle"/>
    <property type="evidence" value="ECO:0007669"/>
    <property type="project" value="UniProtKB-UniRule"/>
</dbReference>
<evidence type="ECO:0000313" key="10">
    <source>
        <dbReference type="EMBL" id="GBG63284.1"/>
    </source>
</evidence>
<keyword evidence="6 7" id="KW-0120">Carbon dioxide fixation</keyword>
<dbReference type="Gramene" id="GBG63284">
    <property type="protein sequence ID" value="GBG63284"/>
    <property type="gene ID" value="CBR_g37370"/>
</dbReference>
<keyword evidence="11" id="KW-1185">Reference proteome</keyword>
<dbReference type="GO" id="GO:0009853">
    <property type="term" value="P:photorespiration"/>
    <property type="evidence" value="ECO:0007669"/>
    <property type="project" value="UniProtKB-UniRule"/>
</dbReference>
<evidence type="ECO:0000256" key="8">
    <source>
        <dbReference type="RuleBase" id="RU003627"/>
    </source>
</evidence>
<dbReference type="AlphaFoldDB" id="A0A388JZQ4"/>
<sequence>MAALAQSTAATAAVSSAAPVASSSVRSSSSTPAASFAFTGLKRASTSIQVAAPTDWSSKTVSNSSRVECMKVWNPYNNKKFETLSYLPPLSDVQIAKQIQYLLNKGWIPTVEFDEVGDISRTNGDWPTYYDGRYWTMWKLPMFGCTDPAQVLTEIQQCKTEYPKAFIRVIGFDNMRQVQCAGFIVHKP</sequence>
<name>A0A388JZQ4_CHABU</name>
<evidence type="ECO:0000256" key="2">
    <source>
        <dbReference type="ARBA" id="ARBA00022531"/>
    </source>
</evidence>
<keyword evidence="2 7" id="KW-0602">Photosynthesis</keyword>
<dbReference type="FunFam" id="3.30.190.10:FF:000001">
    <property type="entry name" value="Ribulose bisphosphate carboxylase small chain, chloroplastic"/>
    <property type="match status" value="1"/>
</dbReference>
<evidence type="ECO:0000256" key="5">
    <source>
        <dbReference type="ARBA" id="ARBA00023238"/>
    </source>
</evidence>
<dbReference type="PRINTS" id="PR00152">
    <property type="entry name" value="RUBISCOSMALL"/>
</dbReference>
<comment type="similarity">
    <text evidence="7 8">Belongs to the RuBisCO small chain family.</text>
</comment>
<dbReference type="Proteomes" id="UP000265515">
    <property type="component" value="Unassembled WGS sequence"/>
</dbReference>
<protein>
    <recommendedName>
        <fullName evidence="7">Ribulose bisphosphate carboxylase small subunit, chloroplastic</fullName>
        <shortName evidence="7">RuBisCO small subunit</shortName>
    </recommendedName>
</protein>
<evidence type="ECO:0000259" key="9">
    <source>
        <dbReference type="SMART" id="SM00961"/>
    </source>
</evidence>
<proteinExistence type="inferred from homology"/>
<dbReference type="InterPro" id="IPR000894">
    <property type="entry name" value="RuBisCO_ssu_dom"/>
</dbReference>
<evidence type="ECO:0000256" key="3">
    <source>
        <dbReference type="ARBA" id="ARBA00022567"/>
    </source>
</evidence>
<comment type="function">
    <text evidence="7 8">RuBisCO catalyzes two reactions: the carboxylation of D-ribulose 1,5-bisphosphate, the primary event in carbon dioxide fixation, as well as the oxidative fragmentation of the pentose substrate. Both reactions occur simultaneously and in competition at the same active site. Although the small subunit is not catalytic it is essential for maximal activity.</text>
</comment>
<keyword evidence="4 7" id="KW-0934">Plastid</keyword>